<dbReference type="InterPro" id="IPR029044">
    <property type="entry name" value="Nucleotide-diphossugar_trans"/>
</dbReference>
<dbReference type="Gene3D" id="3.90.550.10">
    <property type="entry name" value="Spore Coat Polysaccharide Biosynthesis Protein SpsA, Chain A"/>
    <property type="match status" value="1"/>
</dbReference>
<evidence type="ECO:0000313" key="2">
    <source>
        <dbReference type="Proteomes" id="UP000198915"/>
    </source>
</evidence>
<accession>A0A1I4ALY0</accession>
<proteinExistence type="predicted"/>
<reference evidence="2" key="1">
    <citation type="submission" date="2016-10" db="EMBL/GenBank/DDBJ databases">
        <authorList>
            <person name="Varghese N."/>
            <person name="Submissions S."/>
        </authorList>
    </citation>
    <scope>NUCLEOTIDE SEQUENCE [LARGE SCALE GENOMIC DNA]</scope>
    <source>
        <strain evidence="2">OK042</strain>
    </source>
</reference>
<gene>
    <name evidence="1" type="ORF">SAMN05518846_115122</name>
</gene>
<name>A0A1I4ALY0_9BACL</name>
<dbReference type="EMBL" id="FORT01000015">
    <property type="protein sequence ID" value="SFK57210.1"/>
    <property type="molecule type" value="Genomic_DNA"/>
</dbReference>
<protein>
    <recommendedName>
        <fullName evidence="3">Glycosyl transferase family 2</fullName>
    </recommendedName>
</protein>
<dbReference type="AlphaFoldDB" id="A0A1I4ALY0"/>
<evidence type="ECO:0000313" key="1">
    <source>
        <dbReference type="EMBL" id="SFK57210.1"/>
    </source>
</evidence>
<evidence type="ECO:0008006" key="3">
    <source>
        <dbReference type="Google" id="ProtNLM"/>
    </source>
</evidence>
<dbReference type="SUPFAM" id="SSF53448">
    <property type="entry name" value="Nucleotide-diphospho-sugar transferases"/>
    <property type="match status" value="1"/>
</dbReference>
<organism evidence="1 2">
    <name type="scientific">Brevibacillus centrosporus</name>
    <dbReference type="NCBI Taxonomy" id="54910"/>
    <lineage>
        <taxon>Bacteria</taxon>
        <taxon>Bacillati</taxon>
        <taxon>Bacillota</taxon>
        <taxon>Bacilli</taxon>
        <taxon>Bacillales</taxon>
        <taxon>Paenibacillaceae</taxon>
        <taxon>Brevibacillus</taxon>
    </lineage>
</organism>
<sequence>MTAPLISLCMIAKNEAEQISLALQSVLPIVDEIIVVDTGSTHAGSMAWCWQLPRLFCSRPLHGENGQTKRGTRILATRPGLTTYSWKEQPLHCGRFPNNIFECPPSSAVTVSST</sequence>
<dbReference type="PANTHER" id="PTHR43630:SF2">
    <property type="entry name" value="GLYCOSYLTRANSFERASE"/>
    <property type="match status" value="1"/>
</dbReference>
<dbReference type="PANTHER" id="PTHR43630">
    <property type="entry name" value="POLY-BETA-1,6-N-ACETYL-D-GLUCOSAMINE SYNTHASE"/>
    <property type="match status" value="1"/>
</dbReference>
<dbReference type="STRING" id="1884381.SAMN05518846_115122"/>
<keyword evidence="2" id="KW-1185">Reference proteome</keyword>
<dbReference type="Proteomes" id="UP000198915">
    <property type="component" value="Unassembled WGS sequence"/>
</dbReference>